<feature type="domain" description="Zn(2)-C6 fungal-type" evidence="3">
    <location>
        <begin position="89"/>
        <end position="119"/>
    </location>
</feature>
<dbReference type="GO" id="GO:0008270">
    <property type="term" value="F:zinc ion binding"/>
    <property type="evidence" value="ECO:0007669"/>
    <property type="project" value="InterPro"/>
</dbReference>
<keyword evidence="5" id="KW-1185">Reference proteome</keyword>
<dbReference type="GO" id="GO:0000981">
    <property type="term" value="F:DNA-binding transcription factor activity, RNA polymerase II-specific"/>
    <property type="evidence" value="ECO:0007669"/>
    <property type="project" value="InterPro"/>
</dbReference>
<dbReference type="Proteomes" id="UP001202479">
    <property type="component" value="Unassembled WGS sequence"/>
</dbReference>
<keyword evidence="1" id="KW-0479">Metal-binding</keyword>
<dbReference type="CDD" id="cd00067">
    <property type="entry name" value="GAL4"/>
    <property type="match status" value="1"/>
</dbReference>
<evidence type="ECO:0000313" key="4">
    <source>
        <dbReference type="EMBL" id="KAI3406405.2"/>
    </source>
</evidence>
<name>A0AAI9T1N2_9ASCO</name>
<reference evidence="4" key="1">
    <citation type="journal article" date="2022" name="DNA Res.">
        <title>Genome analysis of five recently described species of the CUG-Ser clade uncovers Candida theae as a new hybrid lineage with pathogenic potential in the Candida parapsilosis species complex.</title>
        <authorList>
            <person name="Mixao V."/>
            <person name="Del Olmo V."/>
            <person name="Hegedusova E."/>
            <person name="Saus E."/>
            <person name="Pryszcz L."/>
            <person name="Cillingova A."/>
            <person name="Nosek J."/>
            <person name="Gabaldon T."/>
        </authorList>
    </citation>
    <scope>NUCLEOTIDE SEQUENCE</scope>
    <source>
        <strain evidence="4">CBS 10844</strain>
    </source>
</reference>
<gene>
    <name evidence="4" type="ORF">KGF56_000886</name>
</gene>
<keyword evidence="2" id="KW-0539">Nucleus</keyword>
<dbReference type="PANTHER" id="PTHR46910">
    <property type="entry name" value="TRANSCRIPTION FACTOR PDR1"/>
    <property type="match status" value="1"/>
</dbReference>
<proteinExistence type="predicted"/>
<evidence type="ECO:0000313" key="5">
    <source>
        <dbReference type="Proteomes" id="UP001202479"/>
    </source>
</evidence>
<evidence type="ECO:0000256" key="2">
    <source>
        <dbReference type="ARBA" id="ARBA00023242"/>
    </source>
</evidence>
<dbReference type="CDD" id="cd12148">
    <property type="entry name" value="fungal_TF_MHR"/>
    <property type="match status" value="1"/>
</dbReference>
<dbReference type="Gene3D" id="4.10.240.10">
    <property type="entry name" value="Zn(2)-C6 fungal-type DNA-binding domain"/>
    <property type="match status" value="1"/>
</dbReference>
<dbReference type="InterPro" id="IPR007219">
    <property type="entry name" value="XnlR_reg_dom"/>
</dbReference>
<dbReference type="Pfam" id="PF04082">
    <property type="entry name" value="Fungal_trans"/>
    <property type="match status" value="1"/>
</dbReference>
<dbReference type="AlphaFoldDB" id="A0AAI9T1N2"/>
<accession>A0AAI9T1N2</accession>
<dbReference type="InterPro" id="IPR036864">
    <property type="entry name" value="Zn2-C6_fun-type_DNA-bd_sf"/>
</dbReference>
<dbReference type="PROSITE" id="PS50048">
    <property type="entry name" value="ZN2_CY6_FUNGAL_2"/>
    <property type="match status" value="1"/>
</dbReference>
<dbReference type="EMBL" id="JAHUZD010000024">
    <property type="protein sequence ID" value="KAI3406405.2"/>
    <property type="molecule type" value="Genomic_DNA"/>
</dbReference>
<evidence type="ECO:0000256" key="1">
    <source>
        <dbReference type="ARBA" id="ARBA00022723"/>
    </source>
</evidence>
<dbReference type="InterPro" id="IPR050987">
    <property type="entry name" value="AtrR-like"/>
</dbReference>
<dbReference type="PANTHER" id="PTHR46910:SF9">
    <property type="entry name" value="MISCELLANEOUS ZN(II)2CYS6 TRANSCRIPTION FACTOR (EUROFUNG)"/>
    <property type="match status" value="1"/>
</dbReference>
<dbReference type="GeneID" id="73378503"/>
<dbReference type="SUPFAM" id="SSF57701">
    <property type="entry name" value="Zn2/Cys6 DNA-binding domain"/>
    <property type="match status" value="1"/>
</dbReference>
<dbReference type="RefSeq" id="XP_049182150.1">
    <property type="nucleotide sequence ID" value="XM_049326841.1"/>
</dbReference>
<dbReference type="InterPro" id="IPR001138">
    <property type="entry name" value="Zn2Cys6_DnaBD"/>
</dbReference>
<comment type="caution">
    <text evidence="4">The sequence shown here is derived from an EMBL/GenBank/DDBJ whole genome shotgun (WGS) entry which is preliminary data.</text>
</comment>
<sequence>MDFCYNKSMGNGTIASKFRLTTKVQSNQSNLRTPLLAKKDVPKVSQNSIPHEEQQPRKILPARPTHIVVGEKAATSEVVESTTSHHPSNCNRCYRLKKKCTRTYPKCSHCERTRSVCEYVDRSKKRRKTDDGPVTAAATTTTTTTNVATVVAPVTAATTTVAATADVHAPVVTHIVTPTSNTTANYPGENSINWKPMSVSSLLVETSDEQMKKREMSKRKKVPTAALASSARRAREVEKDSIVDKINFKSIKGPIISNLKEEFITIKRMPDANLPMVFAMNYFENFGQKYPFINKVEFMKSLDNIDFSKDSIVNLDIYLLLSIGCILHDIKCSSEDFMLYFKTKSVESVIDVLDLSFTTFNPDDLHLLLLLCLCAVTSLNMDLTWNLVGMLNRAVLKFELFKKINDDDNDIIVERIFWSIHNLDKELSLLMKKPSQFPKYSYFDKKSIVKPLFEDENLSLVNSYLALGRYQDSLVDSILKNSREKLTQISSDLGVWVGAITKDISLKFVSEPFLQDLIPFANIQSYYLQAEIDQISTTKSFQFPSQFTFYSFTLLISASDKSVGSEKKPNTKLAIAASGFWYLQLFNIIRYSITCLSYFIESGTNEVKLKVVEFQGFLQQAVNLLKYIRGNKTLRCLQGYRKLDEHVNKLISTLDNLSIKLLGFDCTDSLAMLNLLKTINEEVKLKL</sequence>
<evidence type="ECO:0000259" key="3">
    <source>
        <dbReference type="PROSITE" id="PS50048"/>
    </source>
</evidence>
<protein>
    <recommendedName>
        <fullName evidence="3">Zn(2)-C6 fungal-type domain-containing protein</fullName>
    </recommendedName>
</protein>
<organism evidence="4 5">
    <name type="scientific">Candida oxycetoniae</name>
    <dbReference type="NCBI Taxonomy" id="497107"/>
    <lineage>
        <taxon>Eukaryota</taxon>
        <taxon>Fungi</taxon>
        <taxon>Dikarya</taxon>
        <taxon>Ascomycota</taxon>
        <taxon>Saccharomycotina</taxon>
        <taxon>Pichiomycetes</taxon>
        <taxon>Debaryomycetaceae</taxon>
        <taxon>Candida/Lodderomyces clade</taxon>
        <taxon>Candida</taxon>
    </lineage>
</organism>